<dbReference type="AlphaFoldDB" id="A0A4U1CNX3"/>
<comment type="caution">
    <text evidence="3">The sequence shown here is derived from an EMBL/GenBank/DDBJ whole genome shotgun (WGS) entry which is preliminary data.</text>
</comment>
<evidence type="ECO:0000256" key="1">
    <source>
        <dbReference type="SAM" id="MobiDB-lite"/>
    </source>
</evidence>
<gene>
    <name evidence="3" type="ORF">FA047_03450</name>
</gene>
<keyword evidence="2" id="KW-0732">Signal</keyword>
<keyword evidence="4" id="KW-1185">Reference proteome</keyword>
<feature type="compositionally biased region" description="Low complexity" evidence="1">
    <location>
        <begin position="402"/>
        <end position="415"/>
    </location>
</feature>
<reference evidence="3 4" key="1">
    <citation type="submission" date="2019-04" db="EMBL/GenBank/DDBJ databases">
        <title>Pedobacter sp. RP-3-15 sp. nov., isolated from Arctic soil.</title>
        <authorList>
            <person name="Dahal R.H."/>
            <person name="Kim D.-U."/>
        </authorList>
    </citation>
    <scope>NUCLEOTIDE SEQUENCE [LARGE SCALE GENOMIC DNA]</scope>
    <source>
        <strain evidence="3 4">RP-3-15</strain>
    </source>
</reference>
<organism evidence="3 4">
    <name type="scientific">Pedobacter frigoris</name>
    <dbReference type="NCBI Taxonomy" id="2571272"/>
    <lineage>
        <taxon>Bacteria</taxon>
        <taxon>Pseudomonadati</taxon>
        <taxon>Bacteroidota</taxon>
        <taxon>Sphingobacteriia</taxon>
        <taxon>Sphingobacteriales</taxon>
        <taxon>Sphingobacteriaceae</taxon>
        <taxon>Pedobacter</taxon>
    </lineage>
</organism>
<evidence type="ECO:0000313" key="3">
    <source>
        <dbReference type="EMBL" id="TKC09163.1"/>
    </source>
</evidence>
<feature type="compositionally biased region" description="Polar residues" evidence="1">
    <location>
        <begin position="416"/>
        <end position="429"/>
    </location>
</feature>
<proteinExistence type="predicted"/>
<feature type="region of interest" description="Disordered" evidence="1">
    <location>
        <begin position="394"/>
        <end position="429"/>
    </location>
</feature>
<feature type="signal peptide" evidence="2">
    <location>
        <begin position="1"/>
        <end position="19"/>
    </location>
</feature>
<feature type="compositionally biased region" description="Polar residues" evidence="1">
    <location>
        <begin position="370"/>
        <end position="382"/>
    </location>
</feature>
<sequence>MRKLLLILVVCLACLNLYAQQKDPNAIGEIKGVVRDSLHNFSLNAATIAIYNKADSSLVVYQLANRLGEFSAKNIPIGKPLFADFTYLGYKGERRNFTLKAANKVLDFKNVNLSNKDIVLKEVQIKPPPVRMNKDTLEFFADAYTLEKSATVEDLIRKLSGLTVWGDGSITYNGKAINNLTVNGKPFFGGDLKVATQNLPKNIVEKIQVFNKASENNPLDSTLQMNVKLKKGMNKGLFGKVGLGYGTDKRYGADASLNYFNDKMQIALIGAANNTNKTANSVSQLQQNASFKGEGTSVAYNPDFRQQGINRQYASGAQFQYDFLKVRKVIEDADLLTGDYFISKIFNEVQRASTTDRVVPQSADTRKLDNSSNNTVSNRQNLSFNYTLNNSKNSLSVRPRINRNSSESNSSSISSVTTQDGLPQSNASARNLGANTYQFYGVTGGYNLKSPMGSSTSLLKPTFNLSFDISTDESKNDRTNMTDFNSLTDPAQNRSYNRKYQTSVRNSKEMFELQSMPLQQLVFGRYDRSGINMTLRNRLDLNQYKADDRVSDFDVPTNRYQTNNYLTNRTNYNLLNDTYGLNLSRYYELSALEGRYQKTMSVNVALHGQFLKQDNRADQKVQNIGRKYNAFIPSANISYSNQQNGSHSNQYTLEYKTRIEIPEISQMAPLVDSTNVFSFPLGNLNLKESYHHEVVMSFGHNPNKASKGLNYGFNLSYTAINNMITDSIFYDQQGRRTNYFVNANGYQSLGVSGRSTKSFKLADHQLQFRLTASYSYSQRPNYIDGFKNMVQSHSGKVDLNAGYTFKDKLFLDFSQGISNSSSKNVGSANLNSFGNLRLSTSSSLSVPVFNGLTVNTNITYENFKPTNSKAINFSIWNATLIQRFTEEKNIELRLSALDLLRQNKSISVFNDGSTLSTTNVSTLTQYFMISVAYFPRKFGAKK</sequence>
<dbReference type="RefSeq" id="WP_136834576.1">
    <property type="nucleotide sequence ID" value="NZ_SWBQ01000001.1"/>
</dbReference>
<evidence type="ECO:0000313" key="4">
    <source>
        <dbReference type="Proteomes" id="UP000307244"/>
    </source>
</evidence>
<dbReference type="EMBL" id="SWBQ01000001">
    <property type="protein sequence ID" value="TKC09163.1"/>
    <property type="molecule type" value="Genomic_DNA"/>
</dbReference>
<name>A0A4U1CNX3_9SPHI</name>
<dbReference type="SUPFAM" id="SSF56935">
    <property type="entry name" value="Porins"/>
    <property type="match status" value="1"/>
</dbReference>
<feature type="region of interest" description="Disordered" evidence="1">
    <location>
        <begin position="353"/>
        <end position="382"/>
    </location>
</feature>
<protein>
    <submittedName>
        <fullName evidence="3">Uncharacterized protein</fullName>
    </submittedName>
</protein>
<dbReference type="Proteomes" id="UP000307244">
    <property type="component" value="Unassembled WGS sequence"/>
</dbReference>
<evidence type="ECO:0000256" key="2">
    <source>
        <dbReference type="SAM" id="SignalP"/>
    </source>
</evidence>
<feature type="chain" id="PRO_5020782695" evidence="2">
    <location>
        <begin position="20"/>
        <end position="942"/>
    </location>
</feature>
<accession>A0A4U1CNX3</accession>
<dbReference type="OrthoDB" id="1086219at2"/>